<reference evidence="8" key="1">
    <citation type="journal article" date="2022" name="bioRxiv">
        <title>Sequencing and chromosome-scale assembly of the giantPleurodeles waltlgenome.</title>
        <authorList>
            <person name="Brown T."/>
            <person name="Elewa A."/>
            <person name="Iarovenko S."/>
            <person name="Subramanian E."/>
            <person name="Araus A.J."/>
            <person name="Petzold A."/>
            <person name="Susuki M."/>
            <person name="Suzuki K.-i.T."/>
            <person name="Hayashi T."/>
            <person name="Toyoda A."/>
            <person name="Oliveira C."/>
            <person name="Osipova E."/>
            <person name="Leigh N.D."/>
            <person name="Simon A."/>
            <person name="Yun M.H."/>
        </authorList>
    </citation>
    <scope>NUCLEOTIDE SEQUENCE</scope>
    <source>
        <strain evidence="8">20211129_DDA</strain>
        <tissue evidence="8">Liver</tissue>
    </source>
</reference>
<keyword evidence="9" id="KW-1185">Reference proteome</keyword>
<evidence type="ECO:0000256" key="6">
    <source>
        <dbReference type="SAM" id="MobiDB-lite"/>
    </source>
</evidence>
<dbReference type="PROSITE" id="PS51834">
    <property type="entry name" value="DENN_FLCN_SMCR8"/>
    <property type="match status" value="1"/>
</dbReference>
<dbReference type="EMBL" id="JANPWB010000014">
    <property type="protein sequence ID" value="KAJ1096732.1"/>
    <property type="molecule type" value="Genomic_DNA"/>
</dbReference>
<evidence type="ECO:0000256" key="2">
    <source>
        <dbReference type="ARBA" id="ARBA00022490"/>
    </source>
</evidence>
<dbReference type="InterPro" id="IPR037521">
    <property type="entry name" value="FLCN/SMCR8_DENN"/>
</dbReference>
<protein>
    <recommendedName>
        <fullName evidence="7">UDENN FLCN/SMCR8-type domain-containing protein</fullName>
    </recommendedName>
</protein>
<evidence type="ECO:0000313" key="9">
    <source>
        <dbReference type="Proteomes" id="UP001066276"/>
    </source>
</evidence>
<dbReference type="InterPro" id="IPR037520">
    <property type="entry name" value="Folliculin/SMCR8_longin"/>
</dbReference>
<comment type="caution">
    <text evidence="8">The sequence shown here is derived from an EMBL/GenBank/DDBJ whole genome shotgun (WGS) entry which is preliminary data.</text>
</comment>
<comment type="subcellular location">
    <subcellularLocation>
        <location evidence="1">Cytoplasm</location>
    </subcellularLocation>
</comment>
<keyword evidence="3" id="KW-0344">Guanine-nucleotide releasing factor</keyword>
<dbReference type="Pfam" id="PF11704">
    <property type="entry name" value="Folliculin"/>
    <property type="match status" value="1"/>
</dbReference>
<dbReference type="AlphaFoldDB" id="A0AAV7LZ87"/>
<proteinExistence type="inferred from homology"/>
<feature type="region of interest" description="Disordered" evidence="6">
    <location>
        <begin position="518"/>
        <end position="545"/>
    </location>
</feature>
<feature type="compositionally biased region" description="Polar residues" evidence="6">
    <location>
        <begin position="778"/>
        <end position="788"/>
    </location>
</feature>
<evidence type="ECO:0000256" key="4">
    <source>
        <dbReference type="ARBA" id="ARBA00023006"/>
    </source>
</evidence>
<feature type="compositionally biased region" description="Low complexity" evidence="6">
    <location>
        <begin position="765"/>
        <end position="777"/>
    </location>
</feature>
<keyword evidence="4" id="KW-0072">Autophagy</keyword>
<gene>
    <name evidence="8" type="ORF">NDU88_001863</name>
</gene>
<dbReference type="GO" id="GO:0005085">
    <property type="term" value="F:guanyl-nucleotide exchange factor activity"/>
    <property type="evidence" value="ECO:0007669"/>
    <property type="project" value="UniProtKB-KW"/>
</dbReference>
<feature type="compositionally biased region" description="Polar residues" evidence="6">
    <location>
        <begin position="536"/>
        <end position="545"/>
    </location>
</feature>
<name>A0AAV7LZ87_PLEWA</name>
<dbReference type="Proteomes" id="UP001066276">
    <property type="component" value="Chromosome 10"/>
</dbReference>
<organism evidence="8 9">
    <name type="scientific">Pleurodeles waltl</name>
    <name type="common">Iberian ribbed newt</name>
    <dbReference type="NCBI Taxonomy" id="8319"/>
    <lineage>
        <taxon>Eukaryota</taxon>
        <taxon>Metazoa</taxon>
        <taxon>Chordata</taxon>
        <taxon>Craniata</taxon>
        <taxon>Vertebrata</taxon>
        <taxon>Euteleostomi</taxon>
        <taxon>Amphibia</taxon>
        <taxon>Batrachia</taxon>
        <taxon>Caudata</taxon>
        <taxon>Salamandroidea</taxon>
        <taxon>Salamandridae</taxon>
        <taxon>Pleurodelinae</taxon>
        <taxon>Pleurodeles</taxon>
    </lineage>
</organism>
<dbReference type="PANTHER" id="PTHR31334:SF1">
    <property type="entry name" value="GUANINE NUCLEOTIDE EXCHANGE PROTEIN SMCR8"/>
    <property type="match status" value="1"/>
</dbReference>
<dbReference type="PANTHER" id="PTHR31334">
    <property type="entry name" value="SMITH-MAGENIS SYNDROME REGION GENE 8 PROTEIN"/>
    <property type="match status" value="1"/>
</dbReference>
<dbReference type="GO" id="GO:0005737">
    <property type="term" value="C:cytoplasm"/>
    <property type="evidence" value="ECO:0007669"/>
    <property type="project" value="UniProtKB-SubCell"/>
</dbReference>
<comment type="similarity">
    <text evidence="5">Belongs to the SMCR8 family.</text>
</comment>
<evidence type="ECO:0000256" key="3">
    <source>
        <dbReference type="ARBA" id="ARBA00022658"/>
    </source>
</evidence>
<accession>A0AAV7LZ87</accession>
<feature type="region of interest" description="Disordered" evidence="6">
    <location>
        <begin position="760"/>
        <end position="794"/>
    </location>
</feature>
<sequence length="1028" mass="115830">MQKRRDVRIEQFFVPLLLLLRSGAPLGHAPAALVIACAPRREPSALHKLGAGSLLPLYLDSPRLESRAQALLGSGFLCPCPPHPSDNMIGAPDVVALTKEEPLQESCIDFPSLPEEYSIPLFPFANDASPWSKLSAPKFTRDFILISEFSEQVGPQPLLTIPDDGKVYENFDLNYFSLRIMSVDYQASFVGHPPGSAYPKLNFVEDSKVVLGDSKEGAFAYVHHLTLYDLEARGFVRPFCIAYITTDEDKIMQQFLEISAEFSKASECLKTGNRKAFANELEKKLKDLAYTRAVLHNEMELQIRTNDKGFYTTQAIEKANELANVEKSIIEHQDLLKQIQSYPYRKREETDFYPYEPDGSHDHTVLDSIPVTLESDEQPEDHCETGIFPRRPSYTPKFIKAKSAKCFDKKLKTLEELCDLYFFTVTVDQLTQIEKTYRGDICYLIENQIEKTLLKQLHVTNFLFEDSSLCDERNLENQYDPNLESMLDNHVPKSLEEPESLKVSASLESYKSSVESVPIKMDPDVVEDDSQETEVTESSAYDNQENSEALDVDLKGSISSGESIEILRTEKSASVLTHSESQPCLPMHSSPQVLKRKTVSKRTVSEDSIEVLSTCTSDTLIPEDFKASYPSAINEEEHVDDEEDEGLQLDTNFSLKTSTVEEYCGSENEITLASDSACCIGKESPHFLGPQSDYEQSLTGEDNVVSVPPQPFRQVDHGCHVNFSVEDGENPSVFVSGATSVNVFDPNLLSSSEACRTSVDEHSDSTSFMSSASASTDQTPSPARSVSHLSERQKRKAGQNALRFIRQYPFAQPAIYSLLSGRTLVVLGEEELIVKKLVTALSIFVPNYDTYAKPVKHWAEPPLQIMDFQRWKLIGLQRVVSSSGSNTLHFLNRYIRYASVLDADSKTLRCPLYKGTLLSKLADHRTQIKRGSTYYLHVQNMLTQLYSKAFLYCFCHCLHIPMSEKESPEDVTFRRMNYLQLQLGLAPEDVKVVQYLAELLKIHYLKECGVNVQPLLRFDYVPSILYKI</sequence>
<feature type="compositionally biased region" description="Acidic residues" evidence="6">
    <location>
        <begin position="524"/>
        <end position="535"/>
    </location>
</feature>
<dbReference type="GO" id="GO:0032045">
    <property type="term" value="C:guanyl-nucleotide exchange factor complex"/>
    <property type="evidence" value="ECO:0007669"/>
    <property type="project" value="TreeGrafter"/>
</dbReference>
<feature type="domain" description="UDENN FLCN/SMCR8-type" evidence="7">
    <location>
        <begin position="134"/>
        <end position="1001"/>
    </location>
</feature>
<evidence type="ECO:0000256" key="1">
    <source>
        <dbReference type="ARBA" id="ARBA00004496"/>
    </source>
</evidence>
<dbReference type="GO" id="GO:0005096">
    <property type="term" value="F:GTPase activator activity"/>
    <property type="evidence" value="ECO:0007669"/>
    <property type="project" value="InterPro"/>
</dbReference>
<evidence type="ECO:0000259" key="7">
    <source>
        <dbReference type="PROSITE" id="PS51834"/>
    </source>
</evidence>
<dbReference type="GO" id="GO:0006914">
    <property type="term" value="P:autophagy"/>
    <property type="evidence" value="ECO:0007669"/>
    <property type="project" value="UniProtKB-KW"/>
</dbReference>
<keyword evidence="2" id="KW-0963">Cytoplasm</keyword>
<evidence type="ECO:0000256" key="5">
    <source>
        <dbReference type="ARBA" id="ARBA00038137"/>
    </source>
</evidence>
<evidence type="ECO:0000313" key="8">
    <source>
        <dbReference type="EMBL" id="KAJ1096732.1"/>
    </source>
</evidence>